<keyword evidence="2" id="KW-0805">Transcription regulation</keyword>
<evidence type="ECO:0000313" key="7">
    <source>
        <dbReference type="Proteomes" id="UP000295793"/>
    </source>
</evidence>
<proteinExistence type="inferred from homology"/>
<gene>
    <name evidence="6" type="ORF">BCF53_11561</name>
</gene>
<evidence type="ECO:0000256" key="3">
    <source>
        <dbReference type="ARBA" id="ARBA00023125"/>
    </source>
</evidence>
<organism evidence="6 7">
    <name type="scientific">Reinekea marinisedimentorum</name>
    <dbReference type="NCBI Taxonomy" id="230495"/>
    <lineage>
        <taxon>Bacteria</taxon>
        <taxon>Pseudomonadati</taxon>
        <taxon>Pseudomonadota</taxon>
        <taxon>Gammaproteobacteria</taxon>
        <taxon>Oceanospirillales</taxon>
        <taxon>Saccharospirillaceae</taxon>
        <taxon>Reinekea</taxon>
    </lineage>
</organism>
<dbReference type="Gene3D" id="1.10.10.10">
    <property type="entry name" value="Winged helix-like DNA-binding domain superfamily/Winged helix DNA-binding domain"/>
    <property type="match status" value="1"/>
</dbReference>
<dbReference type="CDD" id="cd05466">
    <property type="entry name" value="PBP2_LTTR_substrate"/>
    <property type="match status" value="1"/>
</dbReference>
<dbReference type="EMBL" id="SLZR01000015">
    <property type="protein sequence ID" value="TCS38787.1"/>
    <property type="molecule type" value="Genomic_DNA"/>
</dbReference>
<dbReference type="PANTHER" id="PTHR30126">
    <property type="entry name" value="HTH-TYPE TRANSCRIPTIONAL REGULATOR"/>
    <property type="match status" value="1"/>
</dbReference>
<evidence type="ECO:0000256" key="4">
    <source>
        <dbReference type="ARBA" id="ARBA00023163"/>
    </source>
</evidence>
<dbReference type="InterPro" id="IPR005119">
    <property type="entry name" value="LysR_subst-bd"/>
</dbReference>
<dbReference type="SUPFAM" id="SSF46785">
    <property type="entry name" value="Winged helix' DNA-binding domain"/>
    <property type="match status" value="1"/>
</dbReference>
<dbReference type="PANTHER" id="PTHR30126:SF98">
    <property type="entry name" value="HTH-TYPE TRANSCRIPTIONAL ACTIVATOR BAUR"/>
    <property type="match status" value="1"/>
</dbReference>
<dbReference type="PROSITE" id="PS50931">
    <property type="entry name" value="HTH_LYSR"/>
    <property type="match status" value="1"/>
</dbReference>
<evidence type="ECO:0000256" key="1">
    <source>
        <dbReference type="ARBA" id="ARBA00009437"/>
    </source>
</evidence>
<comment type="similarity">
    <text evidence="1">Belongs to the LysR transcriptional regulatory family.</text>
</comment>
<feature type="domain" description="HTH lysR-type" evidence="5">
    <location>
        <begin position="12"/>
        <end position="68"/>
    </location>
</feature>
<dbReference type="SUPFAM" id="SSF53850">
    <property type="entry name" value="Periplasmic binding protein-like II"/>
    <property type="match status" value="1"/>
</dbReference>
<name>A0A4R3HZF6_9GAMM</name>
<dbReference type="Pfam" id="PF03466">
    <property type="entry name" value="LysR_substrate"/>
    <property type="match status" value="1"/>
</dbReference>
<dbReference type="GO" id="GO:0000976">
    <property type="term" value="F:transcription cis-regulatory region binding"/>
    <property type="evidence" value="ECO:0007669"/>
    <property type="project" value="TreeGrafter"/>
</dbReference>
<comment type="caution">
    <text evidence="6">The sequence shown here is derived from an EMBL/GenBank/DDBJ whole genome shotgun (WGS) entry which is preliminary data.</text>
</comment>
<sequence length="304" mass="33690">MKALLGQLSDADIRLLRVFIAVVECGGLSAAEMELNIGRSTISRHLKDLEVRLGLVLCRRGRGGFSLTAEGEKIFNGARRLVKSIEDFRHEVNDMHRTLQGRLVIAIFDKTVSNPACHIPQAIALYTEKFPDVLLDIHVLPVNAIEKGILEGQHHVGIIPPHRRSASLEYMPLFGEQMSLYCGKGHAFYETDAPVSDDQVRAEPYAGLSFSSPNMEVSQALELQKVAAANDQEGIATLICSGRYIGFLPDHYAKSLVADGYVKRVNNERFGYHCEFTLIHRKSPKPTRLVQEFLAALQQVSPAA</sequence>
<dbReference type="InterPro" id="IPR036390">
    <property type="entry name" value="WH_DNA-bd_sf"/>
</dbReference>
<accession>A0A4R3HZF6</accession>
<evidence type="ECO:0000256" key="2">
    <source>
        <dbReference type="ARBA" id="ARBA00023015"/>
    </source>
</evidence>
<protein>
    <submittedName>
        <fullName evidence="6">DNA-binding transcriptional LysR family regulator</fullName>
    </submittedName>
</protein>
<evidence type="ECO:0000259" key="5">
    <source>
        <dbReference type="PROSITE" id="PS50931"/>
    </source>
</evidence>
<keyword evidence="7" id="KW-1185">Reference proteome</keyword>
<dbReference type="Gene3D" id="3.40.190.290">
    <property type="match status" value="1"/>
</dbReference>
<evidence type="ECO:0000313" key="6">
    <source>
        <dbReference type="EMBL" id="TCS38787.1"/>
    </source>
</evidence>
<dbReference type="GO" id="GO:0003700">
    <property type="term" value="F:DNA-binding transcription factor activity"/>
    <property type="evidence" value="ECO:0007669"/>
    <property type="project" value="InterPro"/>
</dbReference>
<dbReference type="Pfam" id="PF00126">
    <property type="entry name" value="HTH_1"/>
    <property type="match status" value="1"/>
</dbReference>
<dbReference type="RefSeq" id="WP_132702850.1">
    <property type="nucleotide sequence ID" value="NZ_SLZR01000015.1"/>
</dbReference>
<dbReference type="InterPro" id="IPR000847">
    <property type="entry name" value="LysR_HTH_N"/>
</dbReference>
<keyword evidence="4" id="KW-0804">Transcription</keyword>
<dbReference type="OrthoDB" id="8587655at2"/>
<dbReference type="AlphaFoldDB" id="A0A4R3HZF6"/>
<reference evidence="6 7" key="1">
    <citation type="submission" date="2019-03" db="EMBL/GenBank/DDBJ databases">
        <title>Genomic Encyclopedia of Archaeal and Bacterial Type Strains, Phase II (KMG-II): from individual species to whole genera.</title>
        <authorList>
            <person name="Goeker M."/>
        </authorList>
    </citation>
    <scope>NUCLEOTIDE SEQUENCE [LARGE SCALE GENOMIC DNA]</scope>
    <source>
        <strain evidence="6 7">DSM 15388</strain>
    </source>
</reference>
<dbReference type="InterPro" id="IPR036388">
    <property type="entry name" value="WH-like_DNA-bd_sf"/>
</dbReference>
<keyword evidence="3 6" id="KW-0238">DNA-binding</keyword>
<dbReference type="Proteomes" id="UP000295793">
    <property type="component" value="Unassembled WGS sequence"/>
</dbReference>